<sequence>MNNLIIDKLIKVLNNTKAANAKFYRDYGWEQLLNLYQQSLVAEYGLNQIDFSNFDGWQKVIINDRIHAIYHINKNNTNKWLVGCHGYSSSKESSALSTFFFDNLGYNIMVFDFINHGESVDGYVSFGVNELNALLEVLEFLIKNFKVKYTGLMGFSMGAFTVNLFSVFDKKYIDKFKVRFTISDSSYIFIKQVFKTVLNFSNQMIQDYIESFMDKIIEKYKKDYKIDVLKYDIVKLIENNKKTVPTLFIHSKTDLVTYANDSQSLFDLRTKISKKDQILIFNTGAHVQTQLEHTNDYLLAVKAFLKSIK</sequence>
<dbReference type="KEGG" id="sgq:SGLAD_v1c07380"/>
<reference evidence="1 2" key="1">
    <citation type="submission" date="2019-03" db="EMBL/GenBank/DDBJ databases">
        <title>Complete genome sequence of Spiroplasma gladiatoris TG-1 (DSM 22552).</title>
        <authorList>
            <person name="Lin Y.-C."/>
            <person name="Chou L."/>
            <person name="Kuo C.-H."/>
        </authorList>
    </citation>
    <scope>NUCLEOTIDE SEQUENCE [LARGE SCALE GENOMIC DNA]</scope>
    <source>
        <strain evidence="1 2">TG-1</strain>
    </source>
</reference>
<dbReference type="InterPro" id="IPR008547">
    <property type="entry name" value="DUF829_TMEM53"/>
</dbReference>
<dbReference type="Pfam" id="PF05705">
    <property type="entry name" value="DUF829"/>
    <property type="match status" value="1"/>
</dbReference>
<dbReference type="EMBL" id="CP038013">
    <property type="protein sequence ID" value="QBQ07937.1"/>
    <property type="molecule type" value="Genomic_DNA"/>
</dbReference>
<dbReference type="PANTHER" id="PTHR43358:SF4">
    <property type="entry name" value="ALPHA_BETA HYDROLASE FOLD-1 DOMAIN-CONTAINING PROTEIN"/>
    <property type="match status" value="1"/>
</dbReference>
<accession>A0A4P7AI49</accession>
<name>A0A4P7AI49_9MOLU</name>
<keyword evidence="1" id="KW-0378">Hydrolase</keyword>
<protein>
    <submittedName>
        <fullName evidence="1">Hydrolase</fullName>
    </submittedName>
</protein>
<evidence type="ECO:0000313" key="1">
    <source>
        <dbReference type="EMBL" id="QBQ07937.1"/>
    </source>
</evidence>
<evidence type="ECO:0000313" key="2">
    <source>
        <dbReference type="Proteomes" id="UP000294309"/>
    </source>
</evidence>
<gene>
    <name evidence="1" type="ORF">SGLAD_v1c07380</name>
</gene>
<dbReference type="InterPro" id="IPR052920">
    <property type="entry name" value="DNA-binding_regulatory"/>
</dbReference>
<dbReference type="Gene3D" id="3.40.50.1820">
    <property type="entry name" value="alpha/beta hydrolase"/>
    <property type="match status" value="1"/>
</dbReference>
<dbReference type="Proteomes" id="UP000294309">
    <property type="component" value="Chromosome"/>
</dbReference>
<dbReference type="PANTHER" id="PTHR43358">
    <property type="entry name" value="ALPHA/BETA-HYDROLASE"/>
    <property type="match status" value="1"/>
</dbReference>
<dbReference type="AlphaFoldDB" id="A0A4P7AI49"/>
<keyword evidence="2" id="KW-1185">Reference proteome</keyword>
<proteinExistence type="predicted"/>
<dbReference type="GO" id="GO:0016787">
    <property type="term" value="F:hydrolase activity"/>
    <property type="evidence" value="ECO:0007669"/>
    <property type="project" value="UniProtKB-KW"/>
</dbReference>
<organism evidence="1 2">
    <name type="scientific">Spiroplasma gladiatoris</name>
    <dbReference type="NCBI Taxonomy" id="2143"/>
    <lineage>
        <taxon>Bacteria</taxon>
        <taxon>Bacillati</taxon>
        <taxon>Mycoplasmatota</taxon>
        <taxon>Mollicutes</taxon>
        <taxon>Entomoplasmatales</taxon>
        <taxon>Spiroplasmataceae</taxon>
        <taxon>Spiroplasma</taxon>
    </lineage>
</organism>
<dbReference type="InterPro" id="IPR029058">
    <property type="entry name" value="AB_hydrolase_fold"/>
</dbReference>
<dbReference type="RefSeq" id="WP_134297734.1">
    <property type="nucleotide sequence ID" value="NZ_CP038013.1"/>
</dbReference>
<dbReference type="OrthoDB" id="384284at2"/>
<dbReference type="SUPFAM" id="SSF53474">
    <property type="entry name" value="alpha/beta-Hydrolases"/>
    <property type="match status" value="1"/>
</dbReference>